<dbReference type="Proteomes" id="UP000282837">
    <property type="component" value="Unassembled WGS sequence"/>
</dbReference>
<dbReference type="EMBL" id="SACO01000002">
    <property type="protein sequence ID" value="RVU07134.1"/>
    <property type="molecule type" value="Genomic_DNA"/>
</dbReference>
<feature type="region of interest" description="Disordered" evidence="1">
    <location>
        <begin position="1"/>
        <end position="23"/>
    </location>
</feature>
<name>A0A437NB16_9SPHN</name>
<dbReference type="AlphaFoldDB" id="A0A437NB16"/>
<protein>
    <submittedName>
        <fullName evidence="3">Flp family type IVb pilin</fullName>
    </submittedName>
</protein>
<sequence length="111" mass="12151">MAAWTGPARKPRNCWPSSNRPAPRDNYRARLAKILPNHRKALAPFQGDYRLRLLPLSRLLRDETAATAIEYGLVLALIAMGIFTLVEGMGKSVQTTMQTASTAINTANTAA</sequence>
<dbReference type="OrthoDB" id="5325135at2"/>
<keyword evidence="2" id="KW-0472">Membrane</keyword>
<keyword evidence="2" id="KW-1133">Transmembrane helix</keyword>
<proteinExistence type="predicted"/>
<comment type="caution">
    <text evidence="3">The sequence shown here is derived from an EMBL/GenBank/DDBJ whole genome shotgun (WGS) entry which is preliminary data.</text>
</comment>
<reference evidence="3 4" key="1">
    <citation type="submission" date="2019-01" db="EMBL/GenBank/DDBJ databases">
        <authorList>
            <person name="Chen W.-M."/>
        </authorList>
    </citation>
    <scope>NUCLEOTIDE SEQUENCE [LARGE SCALE GENOMIC DNA]</scope>
    <source>
        <strain evidence="3 4">FSY-9</strain>
    </source>
</reference>
<accession>A0A437NB16</accession>
<gene>
    <name evidence="3" type="ORF">EOE18_04080</name>
</gene>
<evidence type="ECO:0000313" key="3">
    <source>
        <dbReference type="EMBL" id="RVU07134.1"/>
    </source>
</evidence>
<evidence type="ECO:0000313" key="4">
    <source>
        <dbReference type="Proteomes" id="UP000282837"/>
    </source>
</evidence>
<feature type="transmembrane region" description="Helical" evidence="2">
    <location>
        <begin position="65"/>
        <end position="86"/>
    </location>
</feature>
<dbReference type="Pfam" id="PF04964">
    <property type="entry name" value="Flp_Fap"/>
    <property type="match status" value="1"/>
</dbReference>
<evidence type="ECO:0000256" key="1">
    <source>
        <dbReference type="SAM" id="MobiDB-lite"/>
    </source>
</evidence>
<organism evidence="3 4">
    <name type="scientific">Novosphingobium umbonatum</name>
    <dbReference type="NCBI Taxonomy" id="1908524"/>
    <lineage>
        <taxon>Bacteria</taxon>
        <taxon>Pseudomonadati</taxon>
        <taxon>Pseudomonadota</taxon>
        <taxon>Alphaproteobacteria</taxon>
        <taxon>Sphingomonadales</taxon>
        <taxon>Sphingomonadaceae</taxon>
        <taxon>Novosphingobium</taxon>
    </lineage>
</organism>
<dbReference type="InterPro" id="IPR007047">
    <property type="entry name" value="Flp_Fap"/>
</dbReference>
<keyword evidence="2" id="KW-0812">Transmembrane</keyword>
<evidence type="ECO:0000256" key="2">
    <source>
        <dbReference type="SAM" id="Phobius"/>
    </source>
</evidence>
<keyword evidence="4" id="KW-1185">Reference proteome</keyword>